<dbReference type="AlphaFoldDB" id="A0A420VCS4"/>
<feature type="region of interest" description="Disordered" evidence="1">
    <location>
        <begin position="165"/>
        <end position="233"/>
    </location>
</feature>
<sequence>MSDWRSPIPNKLPIVPKKKDGGSPAEEKAGDGRENGEGKVQGAVKGAEGKKHRPANGPIFRGIFSAHRCPPAHICTRKRTRIPGNSPSPAFAVGRKGIPGFFAEKRPRASFGKCARAGRGNRKLRIGRGKGALSRIFGIRAVSVAAGGGHTRRMQSVSFFRSPMIPWRPKAKPGGDKESAKFPGSRGSELGSGQVARPEIVPASVSASFQPGKTRKGQNPADGAAGDRKTKIGGTRDRRSIFAVFQIPFVPGIDKIGGKGAFFLADPIGERGDVVF</sequence>
<feature type="compositionally biased region" description="Basic and acidic residues" evidence="1">
    <location>
        <begin position="17"/>
        <end position="37"/>
    </location>
</feature>
<dbReference type="EMBL" id="AZRV01000045">
    <property type="protein sequence ID" value="RKO61424.1"/>
    <property type="molecule type" value="Genomic_DNA"/>
</dbReference>
<evidence type="ECO:0000256" key="1">
    <source>
        <dbReference type="SAM" id="MobiDB-lite"/>
    </source>
</evidence>
<name>A0A420VCS4_9BACI</name>
<proteinExistence type="predicted"/>
<gene>
    <name evidence="2" type="ORF">Cdeb_01740</name>
</gene>
<evidence type="ECO:0000313" key="2">
    <source>
        <dbReference type="EMBL" id="RKO61424.1"/>
    </source>
</evidence>
<organism evidence="2 3">
    <name type="scientific">Caldibacillus debilis GB1</name>
    <dbReference type="NCBI Taxonomy" id="1339248"/>
    <lineage>
        <taxon>Bacteria</taxon>
        <taxon>Bacillati</taxon>
        <taxon>Bacillota</taxon>
        <taxon>Bacilli</taxon>
        <taxon>Bacillales</taxon>
        <taxon>Bacillaceae</taxon>
        <taxon>Caldibacillus</taxon>
    </lineage>
</organism>
<feature type="region of interest" description="Disordered" evidence="1">
    <location>
        <begin position="1"/>
        <end position="56"/>
    </location>
</feature>
<protein>
    <submittedName>
        <fullName evidence="2">Uncharacterized protein</fullName>
    </submittedName>
</protein>
<dbReference type="Proteomes" id="UP000286235">
    <property type="component" value="Unassembled WGS sequence"/>
</dbReference>
<evidence type="ECO:0000313" key="3">
    <source>
        <dbReference type="Proteomes" id="UP000286235"/>
    </source>
</evidence>
<comment type="caution">
    <text evidence="2">The sequence shown here is derived from an EMBL/GenBank/DDBJ whole genome shotgun (WGS) entry which is preliminary data.</text>
</comment>
<accession>A0A420VCS4</accession>
<keyword evidence="3" id="KW-1185">Reference proteome</keyword>
<reference evidence="2 3" key="1">
    <citation type="submission" date="2013-12" db="EMBL/GenBank/DDBJ databases">
        <title>Genome and proteome characterization of Caldibacillus debilis GB1 derived from a cellulolytic aero-tolerant co-culture.</title>
        <authorList>
            <person name="Wushke S.T."/>
            <person name="Zhang X."/>
            <person name="Fristensky B."/>
            <person name="Wilkins J.A."/>
            <person name="Levin D.B."/>
            <person name="Sparling R."/>
        </authorList>
    </citation>
    <scope>NUCLEOTIDE SEQUENCE [LARGE SCALE GENOMIC DNA]</scope>
    <source>
        <strain evidence="2 3">GB1</strain>
    </source>
</reference>